<dbReference type="AlphaFoldDB" id="A0A974WIK7"/>
<dbReference type="Pfam" id="PF22725">
    <property type="entry name" value="GFO_IDH_MocA_C3"/>
    <property type="match status" value="1"/>
</dbReference>
<dbReference type="PANTHER" id="PTHR43377">
    <property type="entry name" value="BILIVERDIN REDUCTASE A"/>
    <property type="match status" value="1"/>
</dbReference>
<evidence type="ECO:0000313" key="3">
    <source>
        <dbReference type="EMBL" id="QSE96815.1"/>
    </source>
</evidence>
<sequence length="302" mass="35162">MKVLIIGLGSIASKHIAALRTVNAECSIWALRSKTNAKSNTGIINIYDWKDIPDDLDFIIVSNVTSQHLETITQCLKYKVPLFVEKPPFNTLDGTDAVLKKIKEVGIRTYTAFNFRFNPLIKWLKENLEGKRIIEIQTYCGSYLPDWRPSRDYRRVYSANKDLGGGVHLDLIHELDYTFWLFGTPNKVESKRRKISDLEINSIDSAQYWLEYDRMNITISLNYFRRDPKRQMEIVFDDTTWIVDLLHGKITDSNGLLIFEDLKKENTYENQMKYFISQLHSGNAFMNDLEESSCLLKYCLTE</sequence>
<feature type="domain" description="GFO/IDH/MocA-like oxidoreductase" evidence="2">
    <location>
        <begin position="124"/>
        <end position="237"/>
    </location>
</feature>
<dbReference type="Proteomes" id="UP000662783">
    <property type="component" value="Chromosome"/>
</dbReference>
<evidence type="ECO:0000313" key="4">
    <source>
        <dbReference type="Proteomes" id="UP000662783"/>
    </source>
</evidence>
<dbReference type="PANTHER" id="PTHR43377:SF1">
    <property type="entry name" value="BILIVERDIN REDUCTASE A"/>
    <property type="match status" value="1"/>
</dbReference>
<gene>
    <name evidence="3" type="ORF">JR347_14610</name>
</gene>
<dbReference type="EMBL" id="CP070608">
    <property type="protein sequence ID" value="QSE96815.1"/>
    <property type="molecule type" value="Genomic_DNA"/>
</dbReference>
<protein>
    <submittedName>
        <fullName evidence="3">Gfo/Idh/MocA family oxidoreductase</fullName>
    </submittedName>
</protein>
<dbReference type="Pfam" id="PF01408">
    <property type="entry name" value="GFO_IDH_MocA"/>
    <property type="match status" value="1"/>
</dbReference>
<dbReference type="InterPro" id="IPR055170">
    <property type="entry name" value="GFO_IDH_MocA-like_dom"/>
</dbReference>
<accession>A0A974WIK7</accession>
<keyword evidence="4" id="KW-1185">Reference proteome</keyword>
<proteinExistence type="predicted"/>
<dbReference type="RefSeq" id="WP_205721329.1">
    <property type="nucleotide sequence ID" value="NZ_CP070608.1"/>
</dbReference>
<dbReference type="GO" id="GO:0000166">
    <property type="term" value="F:nucleotide binding"/>
    <property type="evidence" value="ECO:0007669"/>
    <property type="project" value="InterPro"/>
</dbReference>
<evidence type="ECO:0000259" key="2">
    <source>
        <dbReference type="Pfam" id="PF22725"/>
    </source>
</evidence>
<dbReference type="KEGG" id="fuv:JR347_14610"/>
<feature type="domain" description="Gfo/Idh/MocA-like oxidoreductase N-terminal" evidence="1">
    <location>
        <begin position="1"/>
        <end position="108"/>
    </location>
</feature>
<dbReference type="InterPro" id="IPR000683">
    <property type="entry name" value="Gfo/Idh/MocA-like_OxRdtase_N"/>
</dbReference>
<dbReference type="Gene3D" id="3.30.360.10">
    <property type="entry name" value="Dihydrodipicolinate Reductase, domain 2"/>
    <property type="match status" value="1"/>
</dbReference>
<evidence type="ECO:0000259" key="1">
    <source>
        <dbReference type="Pfam" id="PF01408"/>
    </source>
</evidence>
<dbReference type="Gene3D" id="3.40.50.720">
    <property type="entry name" value="NAD(P)-binding Rossmann-like Domain"/>
    <property type="match status" value="1"/>
</dbReference>
<dbReference type="InterPro" id="IPR051450">
    <property type="entry name" value="Gfo/Idh/MocA_Oxidoreductases"/>
</dbReference>
<organism evidence="3 4">
    <name type="scientific">Fulvivirga lutea</name>
    <dbReference type="NCBI Taxonomy" id="2810512"/>
    <lineage>
        <taxon>Bacteria</taxon>
        <taxon>Pseudomonadati</taxon>
        <taxon>Bacteroidota</taxon>
        <taxon>Cytophagia</taxon>
        <taxon>Cytophagales</taxon>
        <taxon>Fulvivirgaceae</taxon>
        <taxon>Fulvivirga</taxon>
    </lineage>
</organism>
<dbReference type="SUPFAM" id="SSF51735">
    <property type="entry name" value="NAD(P)-binding Rossmann-fold domains"/>
    <property type="match status" value="1"/>
</dbReference>
<reference evidence="3" key="1">
    <citation type="submission" date="2021-02" db="EMBL/GenBank/DDBJ databases">
        <title>Fulvivirga sp. S481 isolated from sea water.</title>
        <authorList>
            <person name="Bae S.S."/>
            <person name="Baek K."/>
        </authorList>
    </citation>
    <scope>NUCLEOTIDE SEQUENCE</scope>
    <source>
        <strain evidence="3">S481</strain>
    </source>
</reference>
<dbReference type="InterPro" id="IPR036291">
    <property type="entry name" value="NAD(P)-bd_dom_sf"/>
</dbReference>
<name>A0A974WIK7_9BACT</name>
<dbReference type="SUPFAM" id="SSF55347">
    <property type="entry name" value="Glyceraldehyde-3-phosphate dehydrogenase-like, C-terminal domain"/>
    <property type="match status" value="1"/>
</dbReference>